<feature type="region of interest" description="Disordered" evidence="1">
    <location>
        <begin position="104"/>
        <end position="137"/>
    </location>
</feature>
<feature type="region of interest" description="Disordered" evidence="1">
    <location>
        <begin position="1"/>
        <end position="45"/>
    </location>
</feature>
<gene>
    <name evidence="2" type="ORF">NP493_321g03022</name>
</gene>
<organism evidence="2 3">
    <name type="scientific">Ridgeia piscesae</name>
    <name type="common">Tubeworm</name>
    <dbReference type="NCBI Taxonomy" id="27915"/>
    <lineage>
        <taxon>Eukaryota</taxon>
        <taxon>Metazoa</taxon>
        <taxon>Spiralia</taxon>
        <taxon>Lophotrochozoa</taxon>
        <taxon>Annelida</taxon>
        <taxon>Polychaeta</taxon>
        <taxon>Sedentaria</taxon>
        <taxon>Canalipalpata</taxon>
        <taxon>Sabellida</taxon>
        <taxon>Siboglinidae</taxon>
        <taxon>Ridgeia</taxon>
    </lineage>
</organism>
<accession>A0AAD9L6B2</accession>
<dbReference type="AlphaFoldDB" id="A0AAD9L6B2"/>
<reference evidence="2" key="1">
    <citation type="journal article" date="2023" name="Mol. Biol. Evol.">
        <title>Third-Generation Sequencing Reveals the Adaptive Role of the Epigenome in Three Deep-Sea Polychaetes.</title>
        <authorList>
            <person name="Perez M."/>
            <person name="Aroh O."/>
            <person name="Sun Y."/>
            <person name="Lan Y."/>
            <person name="Juniper S.K."/>
            <person name="Young C.R."/>
            <person name="Angers B."/>
            <person name="Qian P.Y."/>
        </authorList>
    </citation>
    <scope>NUCLEOTIDE SEQUENCE</scope>
    <source>
        <strain evidence="2">R07B-5</strain>
    </source>
</reference>
<comment type="caution">
    <text evidence="2">The sequence shown here is derived from an EMBL/GenBank/DDBJ whole genome shotgun (WGS) entry which is preliminary data.</text>
</comment>
<dbReference type="EMBL" id="JAODUO010000320">
    <property type="protein sequence ID" value="KAK2183178.1"/>
    <property type="molecule type" value="Genomic_DNA"/>
</dbReference>
<dbReference type="Proteomes" id="UP001209878">
    <property type="component" value="Unassembled WGS sequence"/>
</dbReference>
<proteinExistence type="predicted"/>
<feature type="compositionally biased region" description="Basic and acidic residues" evidence="1">
    <location>
        <begin position="1"/>
        <end position="13"/>
    </location>
</feature>
<name>A0AAD9L6B2_RIDPI</name>
<feature type="compositionally biased region" description="Low complexity" evidence="1">
    <location>
        <begin position="109"/>
        <end position="120"/>
    </location>
</feature>
<dbReference type="SUPFAM" id="SSF52266">
    <property type="entry name" value="SGNH hydrolase"/>
    <property type="match status" value="1"/>
</dbReference>
<protein>
    <submittedName>
        <fullName evidence="2">Uncharacterized protein</fullName>
    </submittedName>
</protein>
<evidence type="ECO:0000256" key="1">
    <source>
        <dbReference type="SAM" id="MobiDB-lite"/>
    </source>
</evidence>
<evidence type="ECO:0000313" key="3">
    <source>
        <dbReference type="Proteomes" id="UP001209878"/>
    </source>
</evidence>
<dbReference type="InterPro" id="IPR036514">
    <property type="entry name" value="SGNH_hydro_sf"/>
</dbReference>
<dbReference type="Gene3D" id="3.40.50.1110">
    <property type="entry name" value="SGNH hydrolase"/>
    <property type="match status" value="1"/>
</dbReference>
<keyword evidence="3" id="KW-1185">Reference proteome</keyword>
<evidence type="ECO:0000313" key="2">
    <source>
        <dbReference type="EMBL" id="KAK2183178.1"/>
    </source>
</evidence>
<sequence length="137" mass="15074">MANLTPDDKDAKRRTISQGDKGVPSPGYPLSVLPSKRRANPDRRADVNMKVKEACNEVDVKFVDNDANFTFRNGAADDAAFQRDGLHLSESGVGRLLLNLSLQEQPPETLQTPTSITTSTRVKRNEPRPIAERKSGT</sequence>
<feature type="compositionally biased region" description="Basic and acidic residues" evidence="1">
    <location>
        <begin position="123"/>
        <end position="137"/>
    </location>
</feature>